<keyword evidence="5" id="KW-0812">Transmembrane</keyword>
<dbReference type="PANTHER" id="PTHR45138">
    <property type="entry name" value="REGULATORY COMPONENTS OF SENSORY TRANSDUCTION SYSTEM"/>
    <property type="match status" value="1"/>
</dbReference>
<dbReference type="NCBIfam" id="TIGR00254">
    <property type="entry name" value="GGDEF"/>
    <property type="match status" value="1"/>
</dbReference>
<dbReference type="Pfam" id="PF00990">
    <property type="entry name" value="GGDEF"/>
    <property type="match status" value="1"/>
</dbReference>
<dbReference type="EMBL" id="AWSQ01000001">
    <property type="protein sequence ID" value="KFX71542.1"/>
    <property type="molecule type" value="Genomic_DNA"/>
</dbReference>
<evidence type="ECO:0000256" key="3">
    <source>
        <dbReference type="ARBA" id="ARBA00012528"/>
    </source>
</evidence>
<name>A0A0A1YNQ2_9PSED</name>
<dbReference type="InterPro" id="IPR029787">
    <property type="entry name" value="Nucleotide_cyclase"/>
</dbReference>
<dbReference type="STRING" id="1395571.TMS3_0106345"/>
<comment type="subcellular location">
    <subcellularLocation>
        <location evidence="2">Cell inner membrane</location>
    </subcellularLocation>
</comment>
<dbReference type="GO" id="GO:0052621">
    <property type="term" value="F:diguanylate cyclase activity"/>
    <property type="evidence" value="ECO:0007669"/>
    <property type="project" value="UniProtKB-EC"/>
</dbReference>
<comment type="caution">
    <text evidence="7">The sequence shown here is derived from an EMBL/GenBank/DDBJ whole genome shotgun (WGS) entry which is preliminary data.</text>
</comment>
<comment type="cofactor">
    <cofactor evidence="1">
        <name>Mg(2+)</name>
        <dbReference type="ChEBI" id="CHEBI:18420"/>
    </cofactor>
</comment>
<feature type="transmembrane region" description="Helical" evidence="5">
    <location>
        <begin position="166"/>
        <end position="182"/>
    </location>
</feature>
<evidence type="ECO:0000259" key="6">
    <source>
        <dbReference type="PROSITE" id="PS50887"/>
    </source>
</evidence>
<dbReference type="GO" id="GO:0005886">
    <property type="term" value="C:plasma membrane"/>
    <property type="evidence" value="ECO:0007669"/>
    <property type="project" value="UniProtKB-SubCell"/>
</dbReference>
<gene>
    <name evidence="7" type="ORF">TMS3_0106345</name>
</gene>
<accession>A0A0A1YNQ2</accession>
<evidence type="ECO:0000313" key="8">
    <source>
        <dbReference type="Proteomes" id="UP000030063"/>
    </source>
</evidence>
<dbReference type="RefSeq" id="WP_025164387.1">
    <property type="nucleotide sequence ID" value="NZ_AWSQ01000001.1"/>
</dbReference>
<dbReference type="SUPFAM" id="SSF55073">
    <property type="entry name" value="Nucleotide cyclase"/>
    <property type="match status" value="1"/>
</dbReference>
<evidence type="ECO:0000256" key="5">
    <source>
        <dbReference type="SAM" id="Phobius"/>
    </source>
</evidence>
<dbReference type="GO" id="GO:0043709">
    <property type="term" value="P:cell adhesion involved in single-species biofilm formation"/>
    <property type="evidence" value="ECO:0007669"/>
    <property type="project" value="TreeGrafter"/>
</dbReference>
<dbReference type="EC" id="2.7.7.65" evidence="3"/>
<evidence type="ECO:0000256" key="2">
    <source>
        <dbReference type="ARBA" id="ARBA00004533"/>
    </source>
</evidence>
<keyword evidence="5" id="KW-1133">Transmembrane helix</keyword>
<feature type="transmembrane region" description="Helical" evidence="5">
    <location>
        <begin position="53"/>
        <end position="70"/>
    </location>
</feature>
<comment type="catalytic activity">
    <reaction evidence="4">
        <text>2 GTP = 3',3'-c-di-GMP + 2 diphosphate</text>
        <dbReference type="Rhea" id="RHEA:24898"/>
        <dbReference type="ChEBI" id="CHEBI:33019"/>
        <dbReference type="ChEBI" id="CHEBI:37565"/>
        <dbReference type="ChEBI" id="CHEBI:58805"/>
        <dbReference type="EC" id="2.7.7.65"/>
    </reaction>
</comment>
<dbReference type="PROSITE" id="PS50887">
    <property type="entry name" value="GGDEF"/>
    <property type="match status" value="1"/>
</dbReference>
<feature type="transmembrane region" description="Helical" evidence="5">
    <location>
        <begin position="142"/>
        <end position="160"/>
    </location>
</feature>
<feature type="transmembrane region" description="Helical" evidence="5">
    <location>
        <begin position="30"/>
        <end position="47"/>
    </location>
</feature>
<dbReference type="InterPro" id="IPR050469">
    <property type="entry name" value="Diguanylate_Cyclase"/>
</dbReference>
<evidence type="ECO:0000313" key="7">
    <source>
        <dbReference type="EMBL" id="KFX71542.1"/>
    </source>
</evidence>
<feature type="transmembrane region" description="Helical" evidence="5">
    <location>
        <begin position="118"/>
        <end position="135"/>
    </location>
</feature>
<dbReference type="OrthoDB" id="9803824at2"/>
<feature type="transmembrane region" description="Helical" evidence="5">
    <location>
        <begin position="90"/>
        <end position="106"/>
    </location>
</feature>
<keyword evidence="8" id="KW-1185">Reference proteome</keyword>
<proteinExistence type="predicted"/>
<dbReference type="InterPro" id="IPR000160">
    <property type="entry name" value="GGDEF_dom"/>
</dbReference>
<evidence type="ECO:0000256" key="4">
    <source>
        <dbReference type="ARBA" id="ARBA00034247"/>
    </source>
</evidence>
<protein>
    <recommendedName>
        <fullName evidence="3">diguanylate cyclase</fullName>
        <ecNumber evidence="3">2.7.7.65</ecNumber>
    </recommendedName>
</protein>
<dbReference type="Proteomes" id="UP000030063">
    <property type="component" value="Unassembled WGS sequence"/>
</dbReference>
<dbReference type="SMART" id="SM00267">
    <property type="entry name" value="GGDEF"/>
    <property type="match status" value="1"/>
</dbReference>
<dbReference type="Gene3D" id="3.30.70.270">
    <property type="match status" value="1"/>
</dbReference>
<dbReference type="AlphaFoldDB" id="A0A0A1YNQ2"/>
<dbReference type="GO" id="GO:1902201">
    <property type="term" value="P:negative regulation of bacterial-type flagellum-dependent cell motility"/>
    <property type="evidence" value="ECO:0007669"/>
    <property type="project" value="TreeGrafter"/>
</dbReference>
<dbReference type="InterPro" id="IPR043128">
    <property type="entry name" value="Rev_trsase/Diguanyl_cyclase"/>
</dbReference>
<organism evidence="7 8">
    <name type="scientific">Pseudomonas taeanensis MS-3</name>
    <dbReference type="NCBI Taxonomy" id="1395571"/>
    <lineage>
        <taxon>Bacteria</taxon>
        <taxon>Pseudomonadati</taxon>
        <taxon>Pseudomonadota</taxon>
        <taxon>Gammaproteobacteria</taxon>
        <taxon>Pseudomonadales</taxon>
        <taxon>Pseudomonadaceae</taxon>
        <taxon>Pseudomonas</taxon>
    </lineage>
</organism>
<keyword evidence="5" id="KW-0472">Membrane</keyword>
<dbReference type="CDD" id="cd01949">
    <property type="entry name" value="GGDEF"/>
    <property type="match status" value="1"/>
</dbReference>
<dbReference type="PANTHER" id="PTHR45138:SF9">
    <property type="entry name" value="DIGUANYLATE CYCLASE DGCM-RELATED"/>
    <property type="match status" value="1"/>
</dbReference>
<sequence length="376" mass="42391">MADTELPRQPETFALWREAQDTSLRTRLGGAYYLLAWLLTWLFSAAPVEMLEWGLAGVGFFTLMLTLRLLNRLPAEQAPQALRTWLDRHWALILLTALAWGFTHAWVLHDPLFSDSRLIATLSTIAFSTALAFNFSMRKGHAYLALLLLYLPGLLALTLLWNEQRATLITLAFYLSYLLLALNRSHREYRNTLTLELKLLEQQENLELLSRTDSLTQLGNRYHFNSLFPAMVANAQRQSNSLSLVLLDIDYFKQVNDAHGHACGDACLSAFAELMRQVFRRDSDALLRLGGEEFGVLMPGTTLEQAHLLAESFRLELEQHGFSVHGQNLPLTTSLGVGCFDKNRDVSAEAFFKRVDDALYRAKGAGRNCLILASVA</sequence>
<evidence type="ECO:0000256" key="1">
    <source>
        <dbReference type="ARBA" id="ARBA00001946"/>
    </source>
</evidence>
<dbReference type="eggNOG" id="COG3706">
    <property type="taxonomic scope" value="Bacteria"/>
</dbReference>
<reference evidence="7 8" key="1">
    <citation type="journal article" date="2014" name="Genome Announc.">
        <title>Draft Genome Sequence of Petroleum Oil-Degrading Marine Bacterium Pseudomonas taeanensis Strain MS-3, Isolated from a Crude Oil-Contaminated Seashore.</title>
        <authorList>
            <person name="Lee S.Y."/>
            <person name="Kim S.H."/>
            <person name="Lee D.G."/>
            <person name="Shin S."/>
            <person name="Yun S.H."/>
            <person name="Choi C.W."/>
            <person name="Chung Y.H."/>
            <person name="Choi J.S."/>
            <person name="Kahng H.Y."/>
            <person name="Kim S.I."/>
        </authorList>
    </citation>
    <scope>NUCLEOTIDE SEQUENCE [LARGE SCALE GENOMIC DNA]</scope>
    <source>
        <strain evidence="7 8">MS-3</strain>
    </source>
</reference>
<dbReference type="FunFam" id="3.30.70.270:FF:000001">
    <property type="entry name" value="Diguanylate cyclase domain protein"/>
    <property type="match status" value="1"/>
</dbReference>
<feature type="domain" description="GGDEF" evidence="6">
    <location>
        <begin position="240"/>
        <end position="375"/>
    </location>
</feature>